<evidence type="ECO:0000256" key="1">
    <source>
        <dbReference type="SAM" id="MobiDB-lite"/>
    </source>
</evidence>
<name>A0A915I992_ROMCU</name>
<sequence>MWVLDVSKLTLCFPAALRYYNNPATSFLQSDVLAYAALDALPCSAQRGDTTHIVAPNDVGCPSSASRSNGSCYDSNCRATASSITAADDLTAPTGTATAPPTTLAPPTAPVDVHTPQAPSTSAPALDRQGNPIRKPSRYEHSTKHKQHHQEESGYRKSHKRRTTDEPSTRRTPPPSTSRAERGKTRQTT</sequence>
<organism evidence="2 3">
    <name type="scientific">Romanomermis culicivorax</name>
    <name type="common">Nematode worm</name>
    <dbReference type="NCBI Taxonomy" id="13658"/>
    <lineage>
        <taxon>Eukaryota</taxon>
        <taxon>Metazoa</taxon>
        <taxon>Ecdysozoa</taxon>
        <taxon>Nematoda</taxon>
        <taxon>Enoplea</taxon>
        <taxon>Dorylaimia</taxon>
        <taxon>Mermithida</taxon>
        <taxon>Mermithoidea</taxon>
        <taxon>Mermithidae</taxon>
        <taxon>Romanomermis</taxon>
    </lineage>
</organism>
<reference evidence="3" key="1">
    <citation type="submission" date="2022-11" db="UniProtKB">
        <authorList>
            <consortium name="WormBaseParasite"/>
        </authorList>
    </citation>
    <scope>IDENTIFICATION</scope>
</reference>
<evidence type="ECO:0000313" key="3">
    <source>
        <dbReference type="WBParaSite" id="nRc.2.0.1.t10432-RA"/>
    </source>
</evidence>
<keyword evidence="2" id="KW-1185">Reference proteome</keyword>
<feature type="region of interest" description="Disordered" evidence="1">
    <location>
        <begin position="91"/>
        <end position="189"/>
    </location>
</feature>
<dbReference type="AlphaFoldDB" id="A0A915I992"/>
<protein>
    <submittedName>
        <fullName evidence="3">Uncharacterized protein</fullName>
    </submittedName>
</protein>
<dbReference type="WBParaSite" id="nRc.2.0.1.t10432-RA">
    <property type="protein sequence ID" value="nRc.2.0.1.t10432-RA"/>
    <property type="gene ID" value="nRc.2.0.1.g10432"/>
</dbReference>
<feature type="compositionally biased region" description="Basic and acidic residues" evidence="1">
    <location>
        <begin position="179"/>
        <end position="189"/>
    </location>
</feature>
<accession>A0A915I992</accession>
<proteinExistence type="predicted"/>
<dbReference type="Proteomes" id="UP000887565">
    <property type="component" value="Unplaced"/>
</dbReference>
<evidence type="ECO:0000313" key="2">
    <source>
        <dbReference type="Proteomes" id="UP000887565"/>
    </source>
</evidence>
<feature type="compositionally biased region" description="Low complexity" evidence="1">
    <location>
        <begin position="91"/>
        <end position="102"/>
    </location>
</feature>